<proteinExistence type="predicted"/>
<keyword evidence="2" id="KW-1185">Reference proteome</keyword>
<dbReference type="Pfam" id="PF06035">
    <property type="entry name" value="Peptidase_C93"/>
    <property type="match status" value="1"/>
</dbReference>
<dbReference type="Proteomes" id="UP000759443">
    <property type="component" value="Unassembled WGS sequence"/>
</dbReference>
<dbReference type="EMBL" id="JAGGJU010000007">
    <property type="protein sequence ID" value="MBP1851236.1"/>
    <property type="molecule type" value="Genomic_DNA"/>
</dbReference>
<accession>A0ABS4DZW0</accession>
<dbReference type="PANTHER" id="PTHR39327:SF1">
    <property type="entry name" value="BLR5470 PROTEIN"/>
    <property type="match status" value="1"/>
</dbReference>
<name>A0ABS4DZW0_9HYPH</name>
<organism evidence="1 2">
    <name type="scientific">Rhizobium halophytocola</name>
    <dbReference type="NCBI Taxonomy" id="735519"/>
    <lineage>
        <taxon>Bacteria</taxon>
        <taxon>Pseudomonadati</taxon>
        <taxon>Pseudomonadota</taxon>
        <taxon>Alphaproteobacteria</taxon>
        <taxon>Hyphomicrobiales</taxon>
        <taxon>Rhizobiaceae</taxon>
        <taxon>Rhizobium/Agrobacterium group</taxon>
        <taxon>Rhizobium</taxon>
    </lineage>
</organism>
<evidence type="ECO:0000313" key="2">
    <source>
        <dbReference type="Proteomes" id="UP000759443"/>
    </source>
</evidence>
<comment type="caution">
    <text evidence="1">The sequence shown here is derived from an EMBL/GenBank/DDBJ whole genome shotgun (WGS) entry which is preliminary data.</text>
</comment>
<dbReference type="InterPro" id="IPR010319">
    <property type="entry name" value="Transglutaminase-like_Cys_pept"/>
</dbReference>
<gene>
    <name evidence="1" type="ORF">J2Z17_002681</name>
</gene>
<protein>
    <submittedName>
        <fullName evidence="1">Transglutaminase-like cysteine proteinase</fullName>
    </submittedName>
</protein>
<dbReference type="Gene3D" id="3.10.620.30">
    <property type="match status" value="1"/>
</dbReference>
<dbReference type="PANTHER" id="PTHR39327">
    <property type="match status" value="1"/>
</dbReference>
<reference evidence="1 2" key="1">
    <citation type="submission" date="2021-03" db="EMBL/GenBank/DDBJ databases">
        <title>Genomic Encyclopedia of Type Strains, Phase IV (KMG-IV): sequencing the most valuable type-strain genomes for metagenomic binning, comparative biology and taxonomic classification.</title>
        <authorList>
            <person name="Goeker M."/>
        </authorList>
    </citation>
    <scope>NUCLEOTIDE SEQUENCE [LARGE SCALE GENOMIC DNA]</scope>
    <source>
        <strain evidence="1 2">DSM 21600</strain>
    </source>
</reference>
<sequence>MPTNKAFTAPVAQPSMVTGGLTSQPIGHYEFCKTHESECSIRSTNTSGARLTEHGWQVVRQVNLQVNEQIRPMTDQQAFGRNEYWAYPVTVGDCEDYVLLKRRDLMEAGIKPTDLLITVVRKPDGEGHAVLTLRTTDGDFILDNLNDEVRPWYATAYTYLKRQAENDTGRWVTIENGRDVLVGALR</sequence>
<evidence type="ECO:0000313" key="1">
    <source>
        <dbReference type="EMBL" id="MBP1851236.1"/>
    </source>
</evidence>